<dbReference type="PANTHER" id="PTHR33112">
    <property type="entry name" value="DOMAIN PROTEIN, PUTATIVE-RELATED"/>
    <property type="match status" value="1"/>
</dbReference>
<evidence type="ECO:0000313" key="2">
    <source>
        <dbReference type="EMBL" id="EMR67600.1"/>
    </source>
</evidence>
<keyword evidence="3" id="KW-1185">Reference proteome</keyword>
<gene>
    <name evidence="2" type="ORF">UCREL1_5396</name>
</gene>
<accession>M7TLJ6</accession>
<name>M7TLJ6_EUTLA</name>
<dbReference type="Pfam" id="PF06985">
    <property type="entry name" value="HET"/>
    <property type="match status" value="1"/>
</dbReference>
<proteinExistence type="predicted"/>
<dbReference type="AlphaFoldDB" id="M7TLJ6"/>
<protein>
    <submittedName>
        <fullName evidence="2">Putative het-domain-containing protein</fullName>
    </submittedName>
</protein>
<organism evidence="2 3">
    <name type="scientific">Eutypa lata (strain UCR-EL1)</name>
    <name type="common">Grapevine dieback disease fungus</name>
    <name type="synonym">Eutypa armeniacae</name>
    <dbReference type="NCBI Taxonomy" id="1287681"/>
    <lineage>
        <taxon>Eukaryota</taxon>
        <taxon>Fungi</taxon>
        <taxon>Dikarya</taxon>
        <taxon>Ascomycota</taxon>
        <taxon>Pezizomycotina</taxon>
        <taxon>Sordariomycetes</taxon>
        <taxon>Xylariomycetidae</taxon>
        <taxon>Xylariales</taxon>
        <taxon>Diatrypaceae</taxon>
        <taxon>Eutypa</taxon>
    </lineage>
</organism>
<evidence type="ECO:0000259" key="1">
    <source>
        <dbReference type="Pfam" id="PF06985"/>
    </source>
</evidence>
<dbReference type="HOGENOM" id="CLU_625600_0_0_1"/>
<dbReference type="OMA" id="VYHTRGW"/>
<reference evidence="3" key="1">
    <citation type="journal article" date="2013" name="Genome Announc.">
        <title>Draft genome sequence of the grapevine dieback fungus Eutypa lata UCR-EL1.</title>
        <authorList>
            <person name="Blanco-Ulate B."/>
            <person name="Rolshausen P.E."/>
            <person name="Cantu D."/>
        </authorList>
    </citation>
    <scope>NUCLEOTIDE SEQUENCE [LARGE SCALE GENOMIC DNA]</scope>
    <source>
        <strain evidence="3">UCR-EL1</strain>
    </source>
</reference>
<sequence>MSSTGTSPLCEYCSAIEFELLRHPTAHDTQILNSGSPPPDSSPFLGWEGRLDTKEWSLGLQSRISKSASSCALCEAIDGIVLGQAKAFEQGSLGNGRPDLNVVEFRNVRLHSLRYVALSYVWGGPQSFTATTTNYTSLLEPGLVEQGTPRTIGDVMHFTNMLGIEYLWVDTLCIIQDDDDDKRSQIGCMGDIYHSALFTIIAASGAGADAGLPGIRKPRSTQQTELTVAARHGPPITLVTTDNPPHGQAGYTYNTPWASRGWTLQERVFSWCMVTFTEQQVYWSCQEAHWAEETHLETGLARTQWHYALSMLAETMNRLVGYERGPGIDTGDRDKYAGLIAGFGRRKLTNPGDAADAFQGIVGRYARTMGEAMSWGVPCSSFNRALCFRLAPLGESLKRRECLTSVPPASGLNCVAFPSWSWLGWEGVVNFAPAADKE</sequence>
<dbReference type="EMBL" id="KB706404">
    <property type="protein sequence ID" value="EMR67600.1"/>
    <property type="molecule type" value="Genomic_DNA"/>
</dbReference>
<feature type="domain" description="Heterokaryon incompatibility" evidence="1">
    <location>
        <begin position="115"/>
        <end position="266"/>
    </location>
</feature>
<dbReference type="PANTHER" id="PTHR33112:SF14">
    <property type="entry name" value="HETEROKARYON INCOMPATIBILITY DOMAIN-CONTAINING PROTEIN"/>
    <property type="match status" value="1"/>
</dbReference>
<dbReference type="Proteomes" id="UP000012174">
    <property type="component" value="Unassembled WGS sequence"/>
</dbReference>
<dbReference type="KEGG" id="ela:UCREL1_5396"/>
<dbReference type="STRING" id="1287681.M7TLJ6"/>
<dbReference type="eggNOG" id="ENOG502SPT1">
    <property type="taxonomic scope" value="Eukaryota"/>
</dbReference>
<evidence type="ECO:0000313" key="3">
    <source>
        <dbReference type="Proteomes" id="UP000012174"/>
    </source>
</evidence>
<dbReference type="InterPro" id="IPR010730">
    <property type="entry name" value="HET"/>
</dbReference>
<dbReference type="OrthoDB" id="2958217at2759"/>